<sequence>GRIPQLARRESLVLVNAADIEIVPLPLHLSTVVYNNHAAVHIRFLFLAYYSSTKCLDS</sequence>
<name>W6Y6Q2_COCC2</name>
<dbReference type="HOGENOM" id="CLU_2984421_0_0_1"/>
<dbReference type="KEGG" id="bze:COCCADRAFT_91380"/>
<reference evidence="1 2" key="1">
    <citation type="journal article" date="2013" name="PLoS Genet.">
        <title>Comparative genome structure, secondary metabolite, and effector coding capacity across Cochliobolus pathogens.</title>
        <authorList>
            <person name="Condon B.J."/>
            <person name="Leng Y."/>
            <person name="Wu D."/>
            <person name="Bushley K.E."/>
            <person name="Ohm R.A."/>
            <person name="Otillar R."/>
            <person name="Martin J."/>
            <person name="Schackwitz W."/>
            <person name="Grimwood J."/>
            <person name="MohdZainudin N."/>
            <person name="Xue C."/>
            <person name="Wang R."/>
            <person name="Manning V.A."/>
            <person name="Dhillon B."/>
            <person name="Tu Z.J."/>
            <person name="Steffenson B.J."/>
            <person name="Salamov A."/>
            <person name="Sun H."/>
            <person name="Lowry S."/>
            <person name="LaButti K."/>
            <person name="Han J."/>
            <person name="Copeland A."/>
            <person name="Lindquist E."/>
            <person name="Barry K."/>
            <person name="Schmutz J."/>
            <person name="Baker S.E."/>
            <person name="Ciuffetti L.M."/>
            <person name="Grigoriev I.V."/>
            <person name="Zhong S."/>
            <person name="Turgeon B.G."/>
        </authorList>
    </citation>
    <scope>NUCLEOTIDE SEQUENCE [LARGE SCALE GENOMIC DNA]</scope>
    <source>
        <strain evidence="1 2">26-R-13</strain>
    </source>
</reference>
<evidence type="ECO:0000313" key="2">
    <source>
        <dbReference type="Proteomes" id="UP000053841"/>
    </source>
</evidence>
<dbReference type="RefSeq" id="XP_007710462.1">
    <property type="nucleotide sequence ID" value="XM_007712272.1"/>
</dbReference>
<feature type="non-terminal residue" evidence="1">
    <location>
        <position position="1"/>
    </location>
</feature>
<accession>W6Y6Q2</accession>
<dbReference type="GeneID" id="19153173"/>
<dbReference type="AlphaFoldDB" id="W6Y6Q2"/>
<dbReference type="Proteomes" id="UP000053841">
    <property type="component" value="Unassembled WGS sequence"/>
</dbReference>
<evidence type="ECO:0000313" key="1">
    <source>
        <dbReference type="EMBL" id="EUC35237.1"/>
    </source>
</evidence>
<organism evidence="1 2">
    <name type="scientific">Cochliobolus carbonum (strain 26-R-13)</name>
    <name type="common">Maize leaf spot fungus</name>
    <name type="synonym">Bipolaris zeicola</name>
    <dbReference type="NCBI Taxonomy" id="930089"/>
    <lineage>
        <taxon>Eukaryota</taxon>
        <taxon>Fungi</taxon>
        <taxon>Dikarya</taxon>
        <taxon>Ascomycota</taxon>
        <taxon>Pezizomycotina</taxon>
        <taxon>Dothideomycetes</taxon>
        <taxon>Pleosporomycetidae</taxon>
        <taxon>Pleosporales</taxon>
        <taxon>Pleosporineae</taxon>
        <taxon>Pleosporaceae</taxon>
        <taxon>Bipolaris</taxon>
    </lineage>
</organism>
<proteinExistence type="predicted"/>
<keyword evidence="2" id="KW-1185">Reference proteome</keyword>
<gene>
    <name evidence="1" type="ORF">COCCADRAFT_91380</name>
</gene>
<dbReference type="EMBL" id="KI964578">
    <property type="protein sequence ID" value="EUC35237.1"/>
    <property type="molecule type" value="Genomic_DNA"/>
</dbReference>
<protein>
    <submittedName>
        <fullName evidence="1">Uncharacterized protein</fullName>
    </submittedName>
</protein>